<reference evidence="2" key="1">
    <citation type="submission" date="2023-03" db="EMBL/GenBank/DDBJ databases">
        <title>Massive genome expansion in bonnet fungi (Mycena s.s.) driven by repeated elements and novel gene families across ecological guilds.</title>
        <authorList>
            <consortium name="Lawrence Berkeley National Laboratory"/>
            <person name="Harder C.B."/>
            <person name="Miyauchi S."/>
            <person name="Viragh M."/>
            <person name="Kuo A."/>
            <person name="Thoen E."/>
            <person name="Andreopoulos B."/>
            <person name="Lu D."/>
            <person name="Skrede I."/>
            <person name="Drula E."/>
            <person name="Henrissat B."/>
            <person name="Morin E."/>
            <person name="Kohler A."/>
            <person name="Barry K."/>
            <person name="LaButti K."/>
            <person name="Morin E."/>
            <person name="Salamov A."/>
            <person name="Lipzen A."/>
            <person name="Mereny Z."/>
            <person name="Hegedus B."/>
            <person name="Baldrian P."/>
            <person name="Stursova M."/>
            <person name="Weitz H."/>
            <person name="Taylor A."/>
            <person name="Grigoriev I.V."/>
            <person name="Nagy L.G."/>
            <person name="Martin F."/>
            <person name="Kauserud H."/>
        </authorList>
    </citation>
    <scope>NUCLEOTIDE SEQUENCE</scope>
    <source>
        <strain evidence="2">CBHHK002</strain>
    </source>
</reference>
<accession>A0AAD6ZL37</accession>
<name>A0AAD6ZL37_9AGAR</name>
<dbReference type="Proteomes" id="UP001218218">
    <property type="component" value="Unassembled WGS sequence"/>
</dbReference>
<sequence length="403" mass="45216">MCRQYGLGVSGNKTILKTRLGDFSAKFCNDPASCDLQPVKHRSHKGPRDSIKKSQAKQSVTRRAAIIDTERVTERSKDNRTSDKIKDLLSWARRTQARLPYRPPTETMQPQTVTVPETMQPETVPVPQVSRQGSLSDHSLQDRVQTIESQLAVFTTAVTTGFRPGIYQSSVQASASMPFPAYPDVRANDADISDSLSSTYLPAPPRDASNLIASPPVPAKAAANGPTRSIKLGDGTVVSITAEEVKKLSVPATSFAEDIERLNQMWDDTSPHWKEDSVVKIDGRSIALVYWPDLFKKTGLWSAHKSNWTEWKFLIERYRLGTPDKFWTVFRSQDGGKMSYTAICGQLRHNRKNSDEELAERARLEYGENFVVKFSYRCSKTNSRKVMTKPSVIAKEYKHLSTL</sequence>
<dbReference type="EMBL" id="JARIHO010000041">
    <property type="protein sequence ID" value="KAJ7327659.1"/>
    <property type="molecule type" value="Genomic_DNA"/>
</dbReference>
<evidence type="ECO:0008006" key="4">
    <source>
        <dbReference type="Google" id="ProtNLM"/>
    </source>
</evidence>
<dbReference type="AlphaFoldDB" id="A0AAD6ZL37"/>
<evidence type="ECO:0000313" key="2">
    <source>
        <dbReference type="EMBL" id="KAJ7327659.1"/>
    </source>
</evidence>
<evidence type="ECO:0000313" key="3">
    <source>
        <dbReference type="Proteomes" id="UP001218218"/>
    </source>
</evidence>
<comment type="caution">
    <text evidence="2">The sequence shown here is derived from an EMBL/GenBank/DDBJ whole genome shotgun (WGS) entry which is preliminary data.</text>
</comment>
<feature type="region of interest" description="Disordered" evidence="1">
    <location>
        <begin position="38"/>
        <end position="59"/>
    </location>
</feature>
<organism evidence="2 3">
    <name type="scientific">Mycena albidolilacea</name>
    <dbReference type="NCBI Taxonomy" id="1033008"/>
    <lineage>
        <taxon>Eukaryota</taxon>
        <taxon>Fungi</taxon>
        <taxon>Dikarya</taxon>
        <taxon>Basidiomycota</taxon>
        <taxon>Agaricomycotina</taxon>
        <taxon>Agaricomycetes</taxon>
        <taxon>Agaricomycetidae</taxon>
        <taxon>Agaricales</taxon>
        <taxon>Marasmiineae</taxon>
        <taxon>Mycenaceae</taxon>
        <taxon>Mycena</taxon>
    </lineage>
</organism>
<evidence type="ECO:0000256" key="1">
    <source>
        <dbReference type="SAM" id="MobiDB-lite"/>
    </source>
</evidence>
<proteinExistence type="predicted"/>
<gene>
    <name evidence="2" type="ORF">DFH08DRAFT_968066</name>
</gene>
<keyword evidence="3" id="KW-1185">Reference proteome</keyword>
<protein>
    <recommendedName>
        <fullName evidence="4">SAP domain-containing protein</fullName>
    </recommendedName>
</protein>